<dbReference type="Pfam" id="PF07690">
    <property type="entry name" value="MFS_1"/>
    <property type="match status" value="1"/>
</dbReference>
<feature type="transmembrane region" description="Helical" evidence="1">
    <location>
        <begin position="113"/>
        <end position="136"/>
    </location>
</feature>
<dbReference type="Gene3D" id="1.20.1250.20">
    <property type="entry name" value="MFS general substrate transporter like domains"/>
    <property type="match status" value="1"/>
</dbReference>
<evidence type="ECO:0000313" key="3">
    <source>
        <dbReference type="Proteomes" id="UP001219605"/>
    </source>
</evidence>
<evidence type="ECO:0000256" key="1">
    <source>
        <dbReference type="SAM" id="Phobius"/>
    </source>
</evidence>
<feature type="transmembrane region" description="Helical" evidence="1">
    <location>
        <begin position="180"/>
        <end position="200"/>
    </location>
</feature>
<feature type="transmembrane region" description="Helical" evidence="1">
    <location>
        <begin position="371"/>
        <end position="389"/>
    </location>
</feature>
<proteinExistence type="predicted"/>
<sequence length="399" mass="40462">MSTDRQTPMTGPPRPRVTEVLRAPQVSWVLVASLVGRVPLGAAPLALLLFARDTMTISLAGLLVGAYSAGLAVGQPMLARMADRWRQPPVMWAAVALSTAGFVLTAVRPAPALAVLAAVAAGLGAPPFEAGLRVLWKDLVADRLRHAAYTLDVTIQELIFIAGPLLTMVALAVAGPAGGLLVIAAGQVVGTALFTLAPVVRGWRGETAVRHWAGPLRAARLRLLLAVTALVGAAVGATTVAVAGYAEAEGVRSWAGWLLAAQATGALVGGLVSARHTPSDPRRHLRLAVALLAVGYLPLLLVPPPLLMAVGMAVSGLALPTVLTGIFLSADGAAPPGTAAESFAWVATAFALGSAAGSAVDGALLDTVGGVLVGFAPAPLLILGAALLVRVGTRTVQPR</sequence>
<dbReference type="PANTHER" id="PTHR23542">
    <property type="match status" value="1"/>
</dbReference>
<dbReference type="Proteomes" id="UP001219605">
    <property type="component" value="Chromosome"/>
</dbReference>
<keyword evidence="1" id="KW-0812">Transmembrane</keyword>
<dbReference type="InterPro" id="IPR011701">
    <property type="entry name" value="MFS"/>
</dbReference>
<feature type="transmembrane region" description="Helical" evidence="1">
    <location>
        <begin position="284"/>
        <end position="301"/>
    </location>
</feature>
<keyword evidence="1" id="KW-1133">Transmembrane helix</keyword>
<accession>A0ABY7ZPI1</accession>
<name>A0ABY7ZPI1_9ACTN</name>
<feature type="transmembrane region" description="Helical" evidence="1">
    <location>
        <begin position="254"/>
        <end position="272"/>
    </location>
</feature>
<feature type="transmembrane region" description="Helical" evidence="1">
    <location>
        <begin position="221"/>
        <end position="242"/>
    </location>
</feature>
<reference evidence="2 3" key="1">
    <citation type="submission" date="2023-02" db="EMBL/GenBank/DDBJ databases">
        <authorList>
            <person name="Mo P."/>
        </authorList>
    </citation>
    <scope>NUCLEOTIDE SEQUENCE [LARGE SCALE GENOMIC DNA]</scope>
    <source>
        <strain evidence="2 3">HUAS 3</strain>
    </source>
</reference>
<keyword evidence="1" id="KW-0472">Membrane</keyword>
<dbReference type="RefSeq" id="WP_275031611.1">
    <property type="nucleotide sequence ID" value="NZ_CP118615.1"/>
</dbReference>
<feature type="transmembrane region" description="Helical" evidence="1">
    <location>
        <begin position="148"/>
        <end position="174"/>
    </location>
</feature>
<dbReference type="EMBL" id="CP118615">
    <property type="protein sequence ID" value="WDZ84921.1"/>
    <property type="molecule type" value="Genomic_DNA"/>
</dbReference>
<protein>
    <submittedName>
        <fullName evidence="2">MFS transporter</fullName>
    </submittedName>
</protein>
<dbReference type="PANTHER" id="PTHR23542:SF1">
    <property type="entry name" value="MAJOR FACILITATOR SUPERFAMILY (MFS) PROFILE DOMAIN-CONTAINING PROTEIN"/>
    <property type="match status" value="1"/>
</dbReference>
<feature type="transmembrane region" description="Helical" evidence="1">
    <location>
        <begin position="342"/>
        <end position="365"/>
    </location>
</feature>
<feature type="transmembrane region" description="Helical" evidence="1">
    <location>
        <begin position="307"/>
        <end position="330"/>
    </location>
</feature>
<dbReference type="InterPro" id="IPR036259">
    <property type="entry name" value="MFS_trans_sf"/>
</dbReference>
<dbReference type="SUPFAM" id="SSF103473">
    <property type="entry name" value="MFS general substrate transporter"/>
    <property type="match status" value="1"/>
</dbReference>
<feature type="transmembrane region" description="Helical" evidence="1">
    <location>
        <begin position="57"/>
        <end position="78"/>
    </location>
</feature>
<evidence type="ECO:0000313" key="2">
    <source>
        <dbReference type="EMBL" id="WDZ84921.1"/>
    </source>
</evidence>
<organism evidence="2 3">
    <name type="scientific">Micromonospora cathayae</name>
    <dbReference type="NCBI Taxonomy" id="3028804"/>
    <lineage>
        <taxon>Bacteria</taxon>
        <taxon>Bacillati</taxon>
        <taxon>Actinomycetota</taxon>
        <taxon>Actinomycetes</taxon>
        <taxon>Micromonosporales</taxon>
        <taxon>Micromonosporaceae</taxon>
        <taxon>Micromonospora</taxon>
    </lineage>
</organism>
<keyword evidence="3" id="KW-1185">Reference proteome</keyword>
<gene>
    <name evidence="2" type="ORF">PVK37_00110</name>
</gene>
<feature type="transmembrane region" description="Helical" evidence="1">
    <location>
        <begin position="26"/>
        <end position="51"/>
    </location>
</feature>